<comment type="caution">
    <text evidence="1">The sequence shown here is derived from an EMBL/GenBank/DDBJ whole genome shotgun (WGS) entry which is preliminary data.</text>
</comment>
<dbReference type="AlphaFoldDB" id="A0A0J1GZ55"/>
<evidence type="ECO:0000313" key="2">
    <source>
        <dbReference type="Proteomes" id="UP000036097"/>
    </source>
</evidence>
<name>A0A0J1GZ55_9GAMM</name>
<dbReference type="EMBL" id="LDOT01000020">
    <property type="protein sequence ID" value="KLV04769.1"/>
    <property type="molecule type" value="Genomic_DNA"/>
</dbReference>
<reference evidence="1 2" key="1">
    <citation type="submission" date="2015-05" db="EMBL/GenBank/DDBJ databases">
        <title>Photobacterium galathea sp. nov.</title>
        <authorList>
            <person name="Machado H."/>
            <person name="Gram L."/>
        </authorList>
    </citation>
    <scope>NUCLEOTIDE SEQUENCE [LARGE SCALE GENOMIC DNA]</scope>
    <source>
        <strain evidence="1 2">CGMCC 1.12159</strain>
    </source>
</reference>
<dbReference type="Proteomes" id="UP000036097">
    <property type="component" value="Unassembled WGS sequence"/>
</dbReference>
<keyword evidence="2" id="KW-1185">Reference proteome</keyword>
<dbReference type="PATRIC" id="fig|1195763.3.peg.2902"/>
<dbReference type="Pfam" id="PF19795">
    <property type="entry name" value="DUF6279"/>
    <property type="match status" value="1"/>
</dbReference>
<dbReference type="RefSeq" id="WP_047879444.1">
    <property type="nucleotide sequence ID" value="NZ_LDOT01000020.1"/>
</dbReference>
<dbReference type="OrthoDB" id="5918733at2"/>
<protein>
    <recommendedName>
        <fullName evidence="3">Lipoprotein</fullName>
    </recommendedName>
</protein>
<dbReference type="STRING" id="1195763.ABT56_13690"/>
<dbReference type="PROSITE" id="PS51257">
    <property type="entry name" value="PROKAR_LIPOPROTEIN"/>
    <property type="match status" value="1"/>
</dbReference>
<gene>
    <name evidence="1" type="ORF">ABT56_13690</name>
</gene>
<organism evidence="1 2">
    <name type="scientific">Photobacterium aquae</name>
    <dbReference type="NCBI Taxonomy" id="1195763"/>
    <lineage>
        <taxon>Bacteria</taxon>
        <taxon>Pseudomonadati</taxon>
        <taxon>Pseudomonadota</taxon>
        <taxon>Gammaproteobacteria</taxon>
        <taxon>Vibrionales</taxon>
        <taxon>Vibrionaceae</taxon>
        <taxon>Photobacterium</taxon>
    </lineage>
</organism>
<sequence>MGARMGRGVKVFLLVVAAILVGCTTRLAYNNLDLWLSFRIDDYINMTSEQEDRLDSDLSAALERHRAQQLPKIHRALDQLQADVQLPMNYGHMGSYYRLFTGLGQDSVAVLAMPLANLLRDLDESQVNGLYNKMRERFAKLDAERAAKSPSQRLSQRTQRLTEFAQKWVGSLTPRQRQLIAELAGYQVEMTPVFVSLRDQYFKDFQQLMLQRRQPGFEAKLARLMRQMVSLEGPSYQSEVRFYLNRRFELLTRLNHTLSDSQRQRATGKLVDLRKDTALLINQ</sequence>
<proteinExistence type="predicted"/>
<evidence type="ECO:0008006" key="3">
    <source>
        <dbReference type="Google" id="ProtNLM"/>
    </source>
</evidence>
<evidence type="ECO:0000313" key="1">
    <source>
        <dbReference type="EMBL" id="KLV04769.1"/>
    </source>
</evidence>
<accession>A0A0J1GZ55</accession>